<comment type="caution">
    <text evidence="2">The sequence shown here is derived from an EMBL/GenBank/DDBJ whole genome shotgun (WGS) entry which is preliminary data.</text>
</comment>
<dbReference type="Proteomes" id="UP001597294">
    <property type="component" value="Unassembled WGS sequence"/>
</dbReference>
<evidence type="ECO:0000313" key="2">
    <source>
        <dbReference type="EMBL" id="MFD2206366.1"/>
    </source>
</evidence>
<dbReference type="Pfam" id="PF00805">
    <property type="entry name" value="Pentapeptide"/>
    <property type="match status" value="1"/>
</dbReference>
<dbReference type="SUPFAM" id="SSF141571">
    <property type="entry name" value="Pentapeptide repeat-like"/>
    <property type="match status" value="1"/>
</dbReference>
<feature type="chain" id="PRO_5046480028" evidence="1">
    <location>
        <begin position="27"/>
        <end position="169"/>
    </location>
</feature>
<accession>A0ABW5BLK0</accession>
<keyword evidence="1" id="KW-0732">Signal</keyword>
<sequence>MKTMNNILQFSALTLGLFLVSFPAAAACTDPPAQEVNWQRCNMDGLNFDGVDLTSGRLRDTSFIRGSMNNANLQNVSAFRTKFVSTSLIETNFTKASLPEADFTKADLTGVNFTEANLGRARLYKAMLRGANLTKAKLKGADLTKADLSGATWVDGKKICAEGSVGRCK</sequence>
<dbReference type="PANTHER" id="PTHR14136:SF17">
    <property type="entry name" value="BTB_POZ DOMAIN-CONTAINING PROTEIN KCTD9"/>
    <property type="match status" value="1"/>
</dbReference>
<dbReference type="Pfam" id="PF13599">
    <property type="entry name" value="Pentapeptide_4"/>
    <property type="match status" value="1"/>
</dbReference>
<evidence type="ECO:0000313" key="3">
    <source>
        <dbReference type="Proteomes" id="UP001597294"/>
    </source>
</evidence>
<name>A0ABW5BLK0_9PROT</name>
<dbReference type="EMBL" id="JBHUII010000004">
    <property type="protein sequence ID" value="MFD2206366.1"/>
    <property type="molecule type" value="Genomic_DNA"/>
</dbReference>
<organism evidence="2 3">
    <name type="scientific">Kiloniella antarctica</name>
    <dbReference type="NCBI Taxonomy" id="1550907"/>
    <lineage>
        <taxon>Bacteria</taxon>
        <taxon>Pseudomonadati</taxon>
        <taxon>Pseudomonadota</taxon>
        <taxon>Alphaproteobacteria</taxon>
        <taxon>Rhodospirillales</taxon>
        <taxon>Kiloniellaceae</taxon>
        <taxon>Kiloniella</taxon>
    </lineage>
</organism>
<protein>
    <submittedName>
        <fullName evidence="2">Pentapeptide repeat-containing protein</fullName>
    </submittedName>
</protein>
<feature type="signal peptide" evidence="1">
    <location>
        <begin position="1"/>
        <end position="26"/>
    </location>
</feature>
<proteinExistence type="predicted"/>
<dbReference type="Gene3D" id="2.160.20.80">
    <property type="entry name" value="E3 ubiquitin-protein ligase SopA"/>
    <property type="match status" value="1"/>
</dbReference>
<gene>
    <name evidence="2" type="ORF">ACFSKO_12105</name>
</gene>
<dbReference type="InterPro" id="IPR051082">
    <property type="entry name" value="Pentapeptide-BTB/POZ_domain"/>
</dbReference>
<keyword evidence="3" id="KW-1185">Reference proteome</keyword>
<evidence type="ECO:0000256" key="1">
    <source>
        <dbReference type="SAM" id="SignalP"/>
    </source>
</evidence>
<dbReference type="PANTHER" id="PTHR14136">
    <property type="entry name" value="BTB_POZ DOMAIN-CONTAINING PROTEIN KCTD9"/>
    <property type="match status" value="1"/>
</dbReference>
<reference evidence="3" key="1">
    <citation type="journal article" date="2019" name="Int. J. Syst. Evol. Microbiol.">
        <title>The Global Catalogue of Microorganisms (GCM) 10K type strain sequencing project: providing services to taxonomists for standard genome sequencing and annotation.</title>
        <authorList>
            <consortium name="The Broad Institute Genomics Platform"/>
            <consortium name="The Broad Institute Genome Sequencing Center for Infectious Disease"/>
            <person name="Wu L."/>
            <person name="Ma J."/>
        </authorList>
    </citation>
    <scope>NUCLEOTIDE SEQUENCE [LARGE SCALE GENOMIC DNA]</scope>
    <source>
        <strain evidence="3">CGMCC 4.7192</strain>
    </source>
</reference>
<dbReference type="PROSITE" id="PS51257">
    <property type="entry name" value="PROKAR_LIPOPROTEIN"/>
    <property type="match status" value="1"/>
</dbReference>
<dbReference type="InterPro" id="IPR001646">
    <property type="entry name" value="5peptide_repeat"/>
</dbReference>
<dbReference type="RefSeq" id="WP_380251873.1">
    <property type="nucleotide sequence ID" value="NZ_JBHUII010000004.1"/>
</dbReference>